<feature type="transmembrane region" description="Helical" evidence="1">
    <location>
        <begin position="205"/>
        <end position="224"/>
    </location>
</feature>
<dbReference type="STRING" id="1073325.SAMN05444483_10372"/>
<gene>
    <name evidence="2" type="ORF">SAMN05444483_10372</name>
</gene>
<keyword evidence="1" id="KW-0812">Transmembrane</keyword>
<feature type="transmembrane region" description="Helical" evidence="1">
    <location>
        <begin position="165"/>
        <end position="185"/>
    </location>
</feature>
<name>A0A1M5F8M0_SALEC</name>
<feature type="transmembrane region" description="Helical" evidence="1">
    <location>
        <begin position="6"/>
        <end position="23"/>
    </location>
</feature>
<reference evidence="3" key="1">
    <citation type="submission" date="2016-11" db="EMBL/GenBank/DDBJ databases">
        <authorList>
            <person name="Varghese N."/>
            <person name="Submissions S."/>
        </authorList>
    </citation>
    <scope>NUCLEOTIDE SEQUENCE [LARGE SCALE GENOMIC DNA]</scope>
    <source>
        <strain evidence="3">DSM 24579</strain>
    </source>
</reference>
<keyword evidence="1" id="KW-0472">Membrane</keyword>
<accession>A0A1M5F8M0</accession>
<evidence type="ECO:0000256" key="1">
    <source>
        <dbReference type="SAM" id="Phobius"/>
    </source>
</evidence>
<dbReference type="Proteomes" id="UP000183945">
    <property type="component" value="Unassembled WGS sequence"/>
</dbReference>
<keyword evidence="1" id="KW-1133">Transmembrane helix</keyword>
<proteinExistence type="predicted"/>
<evidence type="ECO:0000313" key="2">
    <source>
        <dbReference type="EMBL" id="SHF87819.1"/>
    </source>
</evidence>
<feature type="transmembrane region" description="Helical" evidence="1">
    <location>
        <begin position="76"/>
        <end position="96"/>
    </location>
</feature>
<protein>
    <recommendedName>
        <fullName evidence="4">Histidine kinase N-terminal 7TM region domain-containing protein</fullName>
    </recommendedName>
</protein>
<feature type="transmembrane region" description="Helical" evidence="1">
    <location>
        <begin position="35"/>
        <end position="56"/>
    </location>
</feature>
<evidence type="ECO:0008006" key="4">
    <source>
        <dbReference type="Google" id="ProtNLM"/>
    </source>
</evidence>
<sequence>MQHLTFLVILLEGFAAISGLYYYSKKPTDKAVGFFSYFLLLTYFVEALAAIPKIIYWNESLHFLKNTFLYNNFWIYNPYLIISFLVYILYFTWNISNKKIKNIIHISLILYVITCILNLIFSDVFFESHSIVTYITGSFLLVVVIFYYYLEILLSSKILSIKREISFYISFMALLFFLTSTPILIYYKYFTFQSPEFIKLSKSVLVGLSLLMYSFYSIAFLYLANKKKSTSKIFTNDH</sequence>
<dbReference type="EMBL" id="FQVT01000003">
    <property type="protein sequence ID" value="SHF87819.1"/>
    <property type="molecule type" value="Genomic_DNA"/>
</dbReference>
<keyword evidence="3" id="KW-1185">Reference proteome</keyword>
<feature type="transmembrane region" description="Helical" evidence="1">
    <location>
        <begin position="108"/>
        <end position="126"/>
    </location>
</feature>
<organism evidence="2 3">
    <name type="scientific">Salegentibacter echinorum</name>
    <dbReference type="NCBI Taxonomy" id="1073325"/>
    <lineage>
        <taxon>Bacteria</taxon>
        <taxon>Pseudomonadati</taxon>
        <taxon>Bacteroidota</taxon>
        <taxon>Flavobacteriia</taxon>
        <taxon>Flavobacteriales</taxon>
        <taxon>Flavobacteriaceae</taxon>
        <taxon>Salegentibacter</taxon>
    </lineage>
</organism>
<feature type="transmembrane region" description="Helical" evidence="1">
    <location>
        <begin position="132"/>
        <end position="153"/>
    </location>
</feature>
<evidence type="ECO:0000313" key="3">
    <source>
        <dbReference type="Proteomes" id="UP000183945"/>
    </source>
</evidence>
<dbReference type="AlphaFoldDB" id="A0A1M5F8M0"/>